<feature type="chain" id="PRO_5024434869" evidence="2">
    <location>
        <begin position="28"/>
        <end position="142"/>
    </location>
</feature>
<keyword evidence="2" id="KW-0732">Signal</keyword>
<proteinExistence type="predicted"/>
<evidence type="ECO:0000313" key="4">
    <source>
        <dbReference type="Proteomes" id="UP000046395"/>
    </source>
</evidence>
<feature type="domain" description="ShKT" evidence="3">
    <location>
        <begin position="104"/>
        <end position="141"/>
    </location>
</feature>
<evidence type="ECO:0000256" key="1">
    <source>
        <dbReference type="PROSITE-ProRule" id="PRU01005"/>
    </source>
</evidence>
<dbReference type="InterPro" id="IPR003582">
    <property type="entry name" value="ShKT_dom"/>
</dbReference>
<dbReference type="WBParaSite" id="TMUE_2000008557.1">
    <property type="protein sequence ID" value="TMUE_2000008557.1"/>
    <property type="gene ID" value="WBGene00291271"/>
</dbReference>
<dbReference type="PROSITE" id="PS51670">
    <property type="entry name" value="SHKT"/>
    <property type="match status" value="1"/>
</dbReference>
<evidence type="ECO:0000259" key="3">
    <source>
        <dbReference type="PROSITE" id="PS51670"/>
    </source>
</evidence>
<evidence type="ECO:0000313" key="5">
    <source>
        <dbReference type="WBParaSite" id="TMUE_2000008557.1"/>
    </source>
</evidence>
<evidence type="ECO:0000256" key="2">
    <source>
        <dbReference type="SAM" id="SignalP"/>
    </source>
</evidence>
<reference evidence="5" key="1">
    <citation type="submission" date="2019-12" db="UniProtKB">
        <authorList>
            <consortium name="WormBaseParasite"/>
        </authorList>
    </citation>
    <scope>IDENTIFICATION</scope>
</reference>
<organism evidence="4 5">
    <name type="scientific">Trichuris muris</name>
    <name type="common">Mouse whipworm</name>
    <dbReference type="NCBI Taxonomy" id="70415"/>
    <lineage>
        <taxon>Eukaryota</taxon>
        <taxon>Metazoa</taxon>
        <taxon>Ecdysozoa</taxon>
        <taxon>Nematoda</taxon>
        <taxon>Enoplea</taxon>
        <taxon>Dorylaimia</taxon>
        <taxon>Trichinellida</taxon>
        <taxon>Trichuridae</taxon>
        <taxon>Trichuris</taxon>
    </lineage>
</organism>
<protein>
    <submittedName>
        <fullName evidence="5">ShKT domain-containing protein</fullName>
    </submittedName>
</protein>
<sequence length="142" mass="15570">MLARLLSSKLQIQLLTFVLCISCLAEGQQGQTLAKRLFQELLCRFCCSSVGNLCLGGDTNVPCSECPCCLPGHIGTVKMDLTKPHSIPVHPFGANSRPRMICQCPHSDDNDRKCSFWAHLGECERIPGFMFTMCPVSCGICC</sequence>
<accession>A0A5S6QNX5</accession>
<comment type="caution">
    <text evidence="1">Lacks conserved residue(s) required for the propagation of feature annotation.</text>
</comment>
<dbReference type="AlphaFoldDB" id="A0A5S6QNX5"/>
<name>A0A5S6QNX5_TRIMR</name>
<feature type="signal peptide" evidence="2">
    <location>
        <begin position="1"/>
        <end position="27"/>
    </location>
</feature>
<dbReference type="Proteomes" id="UP000046395">
    <property type="component" value="Unassembled WGS sequence"/>
</dbReference>
<keyword evidence="4" id="KW-1185">Reference proteome</keyword>